<evidence type="ECO:0000313" key="2">
    <source>
        <dbReference type="Proteomes" id="UP000217163"/>
    </source>
</evidence>
<evidence type="ECO:0000313" key="1">
    <source>
        <dbReference type="EMBL" id="OZI85956.1"/>
    </source>
</evidence>
<dbReference type="AlphaFoldDB" id="A0A261WIH8"/>
<protein>
    <submittedName>
        <fullName evidence="1">Uncharacterized protein</fullName>
    </submittedName>
</protein>
<dbReference type="Proteomes" id="UP000217163">
    <property type="component" value="Unassembled WGS sequence"/>
</dbReference>
<reference evidence="2" key="1">
    <citation type="journal article" date="2016" name="Sci. Rep.">
        <title>Genome analysis of the kiwifruit canker pathogen Pseudomonas syringae pv. actinidiae biovar 5.</title>
        <authorList>
            <person name="Fujikawa T."/>
            <person name="Sawada H."/>
        </authorList>
    </citation>
    <scope>NUCLEOTIDE SEQUENCE [LARGE SCALE GENOMIC DNA]</scope>
    <source>
        <strain evidence="2">MAFF 212061</strain>
    </source>
</reference>
<comment type="caution">
    <text evidence="1">The sequence shown here is derived from an EMBL/GenBank/DDBJ whole genome shotgun (WGS) entry which is preliminary data.</text>
</comment>
<accession>A0A261WIH8</accession>
<sequence length="79" mass="8862">MQAITLGVSQEERDAFTAISFRVLHREPGQLIPAKPTPESDQHHGHRAAVTQKRLVVTVIERGGGFCFQPLHGLFEMRE</sequence>
<organism evidence="1 2">
    <name type="scientific">Pseudomonas avellanae</name>
    <dbReference type="NCBI Taxonomy" id="46257"/>
    <lineage>
        <taxon>Bacteria</taxon>
        <taxon>Pseudomonadati</taxon>
        <taxon>Pseudomonadota</taxon>
        <taxon>Gammaproteobacteria</taxon>
        <taxon>Pseudomonadales</taxon>
        <taxon>Pseudomonadaceae</taxon>
        <taxon>Pseudomonas</taxon>
    </lineage>
</organism>
<proteinExistence type="predicted"/>
<dbReference type="EMBL" id="NKQU01000565">
    <property type="protein sequence ID" value="OZI85956.1"/>
    <property type="molecule type" value="Genomic_DNA"/>
</dbReference>
<name>A0A261WIH8_9PSED</name>
<gene>
    <name evidence="1" type="ORF">CFN58_15420</name>
</gene>